<evidence type="ECO:0000313" key="3">
    <source>
        <dbReference type="Ensembl" id="ENSPNYP00000005843.1"/>
    </source>
</evidence>
<sequence>KTVSLLAKWTLEGLVANCMFTVCDVAREHRCGDGRCVSRDWLCDGDHDCLDKSDELNCCE</sequence>
<dbReference type="PROSITE" id="PS50068">
    <property type="entry name" value="LDLRA_2"/>
    <property type="match status" value="1"/>
</dbReference>
<dbReference type="InterPro" id="IPR036055">
    <property type="entry name" value="LDL_receptor-like_sf"/>
</dbReference>
<dbReference type="Pfam" id="PF00057">
    <property type="entry name" value="Ldl_recept_a"/>
    <property type="match status" value="1"/>
</dbReference>
<evidence type="ECO:0000256" key="1">
    <source>
        <dbReference type="ARBA" id="ARBA00023157"/>
    </source>
</evidence>
<dbReference type="AlphaFoldDB" id="A0A3B4F7E5"/>
<evidence type="ECO:0000256" key="2">
    <source>
        <dbReference type="PROSITE-ProRule" id="PRU00124"/>
    </source>
</evidence>
<protein>
    <submittedName>
        <fullName evidence="3">Uncharacterized protein</fullName>
    </submittedName>
</protein>
<organism evidence="3">
    <name type="scientific">Pundamilia nyererei</name>
    <dbReference type="NCBI Taxonomy" id="303518"/>
    <lineage>
        <taxon>Eukaryota</taxon>
        <taxon>Metazoa</taxon>
        <taxon>Chordata</taxon>
        <taxon>Craniata</taxon>
        <taxon>Vertebrata</taxon>
        <taxon>Euteleostomi</taxon>
        <taxon>Actinopterygii</taxon>
        <taxon>Neopterygii</taxon>
        <taxon>Teleostei</taxon>
        <taxon>Neoteleostei</taxon>
        <taxon>Acanthomorphata</taxon>
        <taxon>Ovalentaria</taxon>
        <taxon>Cichlomorphae</taxon>
        <taxon>Cichliformes</taxon>
        <taxon>Cichlidae</taxon>
        <taxon>African cichlids</taxon>
        <taxon>Pseudocrenilabrinae</taxon>
        <taxon>Haplochromini</taxon>
        <taxon>Pundamilia</taxon>
    </lineage>
</organism>
<comment type="caution">
    <text evidence="2">Lacks conserved residue(s) required for the propagation of feature annotation.</text>
</comment>
<feature type="disulfide bond" evidence="2">
    <location>
        <begin position="43"/>
        <end position="58"/>
    </location>
</feature>
<dbReference type="InterPro" id="IPR002172">
    <property type="entry name" value="LDrepeatLR_classA_rpt"/>
</dbReference>
<reference evidence="3" key="1">
    <citation type="submission" date="2023-09" db="UniProtKB">
        <authorList>
            <consortium name="Ensembl"/>
        </authorList>
    </citation>
    <scope>IDENTIFICATION</scope>
</reference>
<dbReference type="CDD" id="cd00112">
    <property type="entry name" value="LDLa"/>
    <property type="match status" value="1"/>
</dbReference>
<dbReference type="Ensembl" id="ENSPNYT00000005995.1">
    <property type="protein sequence ID" value="ENSPNYP00000005843.1"/>
    <property type="gene ID" value="ENSPNYG00000004522.1"/>
</dbReference>
<keyword evidence="1 2" id="KW-1015">Disulfide bond</keyword>
<accession>A0A3B4F7E5</accession>
<feature type="disulfide bond" evidence="2">
    <location>
        <begin position="31"/>
        <end position="49"/>
    </location>
</feature>
<dbReference type="GeneTree" id="ENSGT00530000069250"/>
<dbReference type="STRING" id="303518.ENSPNYP00000005843"/>
<name>A0A3B4F7E5_9CICH</name>
<dbReference type="Gene3D" id="4.10.400.10">
    <property type="entry name" value="Low-density Lipoprotein Receptor"/>
    <property type="match status" value="1"/>
</dbReference>
<proteinExistence type="predicted"/>
<dbReference type="SMART" id="SM00192">
    <property type="entry name" value="LDLa"/>
    <property type="match status" value="1"/>
</dbReference>
<dbReference type="SUPFAM" id="SSF57424">
    <property type="entry name" value="LDL receptor-like module"/>
    <property type="match status" value="1"/>
</dbReference>